<sequence>MNLTLHSHLVLVPIEIRKDKKNYIVEDTSSGEFYEMPKVCIDAIQLINEGYQLGEIEIRLKSKYPHEEVDLLDFAEQLLELQLVVEMDGVKLAAPIKKQDPLGFEWISPKLGKFFFNKAAYTVYAALFVINVFLFLTHPSLFPNFKDIFIFDLMVLNIPAWLVLSFCFVMLHEFGHVLAMRAYQLPTKLTIGHRLFLIVFETDMSFVWKLPSKDRNVLYLAGICFDTFVLFAALLGQLIFADGSGIFLSVLKVIVLDAFIRMIYQCCIYMKTDLYYVFENSTGVYNLMENAQQVFRNWFRFRKPARQTEVVFEEEKRTIITYTVFYVLGVGLTLSLFFGYYLPQMLYAITTIHHCFGYGPSTYHFWDAALSSLQLLIGFLLLLYSLRKKYIKKQNI</sequence>
<reference evidence="2" key="1">
    <citation type="submission" date="2021-05" db="EMBL/GenBank/DDBJ databases">
        <title>Novel Bacillus species.</title>
        <authorList>
            <person name="Liu G."/>
        </authorList>
    </citation>
    <scope>NUCLEOTIDE SEQUENCE</scope>
    <source>
        <strain evidence="2 4">FJAT-50051</strain>
    </source>
</reference>
<keyword evidence="1" id="KW-1133">Transmembrane helix</keyword>
<evidence type="ECO:0000256" key="1">
    <source>
        <dbReference type="SAM" id="Phobius"/>
    </source>
</evidence>
<keyword evidence="1" id="KW-0812">Transmembrane</keyword>
<feature type="transmembrane region" description="Helical" evidence="1">
    <location>
        <begin position="148"/>
        <end position="171"/>
    </location>
</feature>
<evidence type="ECO:0000313" key="3">
    <source>
        <dbReference type="EMBL" id="MCH6265617.1"/>
    </source>
</evidence>
<dbReference type="RefSeq" id="WP_213146530.1">
    <property type="nucleotide sequence ID" value="NZ_JAGYPE020000011.1"/>
</dbReference>
<evidence type="ECO:0008006" key="5">
    <source>
        <dbReference type="Google" id="ProtNLM"/>
    </source>
</evidence>
<evidence type="ECO:0000313" key="4">
    <source>
        <dbReference type="Proteomes" id="UP000677265"/>
    </source>
</evidence>
<keyword evidence="1" id="KW-0472">Membrane</keyword>
<feature type="transmembrane region" description="Helical" evidence="1">
    <location>
        <begin position="246"/>
        <end position="264"/>
    </location>
</feature>
<protein>
    <recommendedName>
        <fullName evidence="5">Peptidase</fullName>
    </recommendedName>
</protein>
<dbReference type="AlphaFoldDB" id="A0A942T5E1"/>
<feature type="transmembrane region" description="Helical" evidence="1">
    <location>
        <begin position="217"/>
        <end position="240"/>
    </location>
</feature>
<evidence type="ECO:0000313" key="2">
    <source>
        <dbReference type="EMBL" id="MBS4186750.1"/>
    </source>
</evidence>
<gene>
    <name evidence="3" type="ORF">KHB02_008730</name>
    <name evidence="2" type="ORF">KHB02_35875</name>
</gene>
<keyword evidence="4" id="KW-1185">Reference proteome</keyword>
<proteinExistence type="predicted"/>
<name>A0A942T5E1_9BACI</name>
<feature type="transmembrane region" description="Helical" evidence="1">
    <location>
        <begin position="324"/>
        <end position="343"/>
    </location>
</feature>
<dbReference type="EMBL" id="JAGYPE010000007">
    <property type="protein sequence ID" value="MBS4186750.1"/>
    <property type="molecule type" value="Genomic_DNA"/>
</dbReference>
<organism evidence="2">
    <name type="scientific">Neobacillus citreus</name>
    <dbReference type="NCBI Taxonomy" id="2833578"/>
    <lineage>
        <taxon>Bacteria</taxon>
        <taxon>Bacillati</taxon>
        <taxon>Bacillota</taxon>
        <taxon>Bacilli</taxon>
        <taxon>Bacillales</taxon>
        <taxon>Bacillaceae</taxon>
        <taxon>Neobacillus</taxon>
    </lineage>
</organism>
<comment type="caution">
    <text evidence="2">The sequence shown here is derived from an EMBL/GenBank/DDBJ whole genome shotgun (WGS) entry which is preliminary data.</text>
</comment>
<feature type="transmembrane region" description="Helical" evidence="1">
    <location>
        <begin position="363"/>
        <end position="386"/>
    </location>
</feature>
<feature type="transmembrane region" description="Helical" evidence="1">
    <location>
        <begin position="119"/>
        <end position="136"/>
    </location>
</feature>
<dbReference type="EMBL" id="JAGYPE020000011">
    <property type="protein sequence ID" value="MCH6265617.1"/>
    <property type="molecule type" value="Genomic_DNA"/>
</dbReference>
<dbReference type="Proteomes" id="UP000677265">
    <property type="component" value="Unassembled WGS sequence"/>
</dbReference>
<accession>A0A942T5E1</accession>